<dbReference type="PANTHER" id="PTHR11096">
    <property type="entry name" value="RNA 3' TERMINAL PHOSPHATE CYCLASE"/>
    <property type="match status" value="1"/>
</dbReference>
<keyword evidence="8" id="KW-1185">Reference proteome</keyword>
<gene>
    <name evidence="7" type="ORF">RDWZM_001527</name>
</gene>
<dbReference type="Gene3D" id="3.30.360.20">
    <property type="entry name" value="RNA 3'-terminal phosphate cyclase, insert domain"/>
    <property type="match status" value="1"/>
</dbReference>
<dbReference type="PROSITE" id="PS01287">
    <property type="entry name" value="RTC"/>
    <property type="match status" value="1"/>
</dbReference>
<comment type="caution">
    <text evidence="7">The sequence shown here is derived from an EMBL/GenBank/DDBJ whole genome shotgun (WGS) entry which is preliminary data.</text>
</comment>
<reference evidence="7" key="1">
    <citation type="submission" date="2022-12" db="EMBL/GenBank/DDBJ databases">
        <title>Genome assemblies of Blomia tropicalis.</title>
        <authorList>
            <person name="Cui Y."/>
        </authorList>
    </citation>
    <scope>NUCLEOTIDE SEQUENCE</scope>
    <source>
        <tissue evidence="7">Adult mites</tissue>
    </source>
</reference>
<evidence type="ECO:0000256" key="2">
    <source>
        <dbReference type="ARBA" id="ARBA00007089"/>
    </source>
</evidence>
<feature type="domain" description="RNA 3'-terminal phosphate cyclase insert" evidence="6">
    <location>
        <begin position="183"/>
        <end position="286"/>
    </location>
</feature>
<keyword evidence="4" id="KW-0539">Nucleus</keyword>
<evidence type="ECO:0000259" key="6">
    <source>
        <dbReference type="Pfam" id="PF05189"/>
    </source>
</evidence>
<dbReference type="Pfam" id="PF01137">
    <property type="entry name" value="RTC"/>
    <property type="match status" value="1"/>
</dbReference>
<evidence type="ECO:0000256" key="1">
    <source>
        <dbReference type="ARBA" id="ARBA00004604"/>
    </source>
</evidence>
<keyword evidence="3" id="KW-0690">Ribosome biogenesis</keyword>
<dbReference type="OMA" id="YTDQNKG"/>
<dbReference type="EMBL" id="JAPWDV010000001">
    <property type="protein sequence ID" value="KAJ6222982.1"/>
    <property type="molecule type" value="Genomic_DNA"/>
</dbReference>
<proteinExistence type="inferred from homology"/>
<dbReference type="InterPro" id="IPR013792">
    <property type="entry name" value="RNA3'P_cycl/enolpyr_Trfase_a/b"/>
</dbReference>
<name>A0A9Q0MCC5_BLOTA</name>
<dbReference type="InterPro" id="IPR037136">
    <property type="entry name" value="RNA3'_phos_cyclase_dom_sf"/>
</dbReference>
<dbReference type="Gene3D" id="3.65.10.20">
    <property type="entry name" value="RNA 3'-terminal phosphate cyclase domain"/>
    <property type="match status" value="1"/>
</dbReference>
<comment type="similarity">
    <text evidence="2">Belongs to the RNA 3'-terminal cyclase family. Type 2 subfamily.</text>
</comment>
<feature type="domain" description="RNA 3'-terminal phosphate cyclase" evidence="5">
    <location>
        <begin position="5"/>
        <end position="339"/>
    </location>
</feature>
<evidence type="ECO:0000256" key="4">
    <source>
        <dbReference type="ARBA" id="ARBA00023242"/>
    </source>
</evidence>
<dbReference type="InterPro" id="IPR000228">
    <property type="entry name" value="RNA3'_term_phos_cyc"/>
</dbReference>
<sequence>MTTLNFEGSNCFRQRIILATLTGKKIVINRFRDKVGTEYGIQDYEISLLKLIEKVTNGSNILIDQKGTRITYRPGIIYGGEVKHHCHMKRSIGYYLEVLLPLAPFCKIPLIANLHGVTNDQIDPSADALRHSALSVLRHFLGYVDDEALQIKLISRGLKPEGGGQVLFKCPTRRVLKPIQLLKPGKVKRIRGVAFATRMGPVQARLVDKAKGILQQFIPDIYIYNDHLKGVNSGKSPGFGISLVAETNEGVFYVGEAMSNPANSNSGVSVPEDVAEEAAFALLNDIYRGGTISTSDQGLGILMMAFCERDLSKTIFGPLTPYTIQLLRHLKEFTSLTFKLEPYKKLDENGQEMEIDEEDDEDGKLKTGSKKVLAACIGIGYSNISKTVR</sequence>
<evidence type="ECO:0000259" key="5">
    <source>
        <dbReference type="Pfam" id="PF01137"/>
    </source>
</evidence>
<evidence type="ECO:0000256" key="3">
    <source>
        <dbReference type="ARBA" id="ARBA00022517"/>
    </source>
</evidence>
<dbReference type="GO" id="GO:0004521">
    <property type="term" value="F:RNA endonuclease activity"/>
    <property type="evidence" value="ECO:0007669"/>
    <property type="project" value="TreeGrafter"/>
</dbReference>
<dbReference type="AlphaFoldDB" id="A0A9Q0MCC5"/>
<dbReference type="GO" id="GO:0005730">
    <property type="term" value="C:nucleolus"/>
    <property type="evidence" value="ECO:0007669"/>
    <property type="project" value="UniProtKB-SubCell"/>
</dbReference>
<evidence type="ECO:0000313" key="8">
    <source>
        <dbReference type="Proteomes" id="UP001142055"/>
    </source>
</evidence>
<dbReference type="NCBIfam" id="TIGR03400">
    <property type="entry name" value="18S_RNA_Rcl1p"/>
    <property type="match status" value="1"/>
</dbReference>
<protein>
    <recommendedName>
        <fullName evidence="9">RNA 3'-terminal phosphate cyclase-like protein</fullName>
    </recommendedName>
</protein>
<dbReference type="Proteomes" id="UP001142055">
    <property type="component" value="Chromosome 1"/>
</dbReference>
<evidence type="ECO:0000313" key="7">
    <source>
        <dbReference type="EMBL" id="KAJ6222982.1"/>
    </source>
</evidence>
<dbReference type="GO" id="GO:0000479">
    <property type="term" value="P:endonucleolytic cleavage of tricistronic rRNA transcript (SSU-rRNA, 5.8S rRNA, LSU-rRNA)"/>
    <property type="evidence" value="ECO:0007669"/>
    <property type="project" value="TreeGrafter"/>
</dbReference>
<dbReference type="SUPFAM" id="SSF55205">
    <property type="entry name" value="EPT/RTPC-like"/>
    <property type="match status" value="1"/>
</dbReference>
<dbReference type="Pfam" id="PF05189">
    <property type="entry name" value="RTC_insert"/>
    <property type="match status" value="1"/>
</dbReference>
<dbReference type="InterPro" id="IPR036553">
    <property type="entry name" value="RPTC_insert"/>
</dbReference>
<organism evidence="7 8">
    <name type="scientific">Blomia tropicalis</name>
    <name type="common">Mite</name>
    <dbReference type="NCBI Taxonomy" id="40697"/>
    <lineage>
        <taxon>Eukaryota</taxon>
        <taxon>Metazoa</taxon>
        <taxon>Ecdysozoa</taxon>
        <taxon>Arthropoda</taxon>
        <taxon>Chelicerata</taxon>
        <taxon>Arachnida</taxon>
        <taxon>Acari</taxon>
        <taxon>Acariformes</taxon>
        <taxon>Sarcoptiformes</taxon>
        <taxon>Astigmata</taxon>
        <taxon>Glycyphagoidea</taxon>
        <taxon>Echimyopodidae</taxon>
        <taxon>Blomia</taxon>
    </lineage>
</organism>
<dbReference type="PANTHER" id="PTHR11096:SF1">
    <property type="entry name" value="RNA 3'-TERMINAL PHOSPHATE CYCLASE-LIKE PROTEIN"/>
    <property type="match status" value="1"/>
</dbReference>
<dbReference type="InterPro" id="IPR023797">
    <property type="entry name" value="RNA3'_phos_cyclase_dom"/>
</dbReference>
<comment type="subcellular location">
    <subcellularLocation>
        <location evidence="1">Nucleus</location>
        <location evidence="1">Nucleolus</location>
    </subcellularLocation>
</comment>
<dbReference type="InterPro" id="IPR013791">
    <property type="entry name" value="RNA3'-term_phos_cycl_insert"/>
</dbReference>
<accession>A0A9Q0MCC5</accession>
<dbReference type="InterPro" id="IPR020719">
    <property type="entry name" value="RNA3'_term_phos_cycl-like_CS"/>
</dbReference>
<evidence type="ECO:0008006" key="9">
    <source>
        <dbReference type="Google" id="ProtNLM"/>
    </source>
</evidence>
<dbReference type="InterPro" id="IPR016443">
    <property type="entry name" value="RNA3'_term_phos_cyc_type_2"/>
</dbReference>